<dbReference type="GO" id="GO:0042450">
    <property type="term" value="P:L-arginine biosynthetic process via ornithine"/>
    <property type="evidence" value="ECO:0007669"/>
    <property type="project" value="UniProtKB-UniRule"/>
</dbReference>
<dbReference type="GO" id="GO:0005737">
    <property type="term" value="C:cytoplasm"/>
    <property type="evidence" value="ECO:0007669"/>
    <property type="project" value="UniProtKB-SubCell"/>
</dbReference>
<feature type="binding site" evidence="6">
    <location>
        <position position="319"/>
    </location>
    <ligand>
        <name>carbamoyl phosphate</name>
        <dbReference type="ChEBI" id="CHEBI:58228"/>
    </ligand>
</feature>
<comment type="catalytic activity">
    <reaction evidence="5 6">
        <text>carbamoyl phosphate + L-ornithine = L-citrulline + phosphate + H(+)</text>
        <dbReference type="Rhea" id="RHEA:19513"/>
        <dbReference type="ChEBI" id="CHEBI:15378"/>
        <dbReference type="ChEBI" id="CHEBI:43474"/>
        <dbReference type="ChEBI" id="CHEBI:46911"/>
        <dbReference type="ChEBI" id="CHEBI:57743"/>
        <dbReference type="ChEBI" id="CHEBI:58228"/>
        <dbReference type="EC" id="2.1.3.3"/>
    </reaction>
</comment>
<keyword evidence="6" id="KW-0963">Cytoplasm</keyword>
<gene>
    <name evidence="9" type="ORF">O159_09540</name>
</gene>
<dbReference type="InterPro" id="IPR036901">
    <property type="entry name" value="Asp/Orn_carbamoylTrfase_sf"/>
</dbReference>
<dbReference type="SUPFAM" id="SSF53671">
    <property type="entry name" value="Aspartate/ornithine carbamoyltransferase"/>
    <property type="match status" value="1"/>
</dbReference>
<dbReference type="InterPro" id="IPR024904">
    <property type="entry name" value="OTCase_ArgI"/>
</dbReference>
<feature type="domain" description="Aspartate/ornithine carbamoyltransferase carbamoyl-P binding" evidence="8">
    <location>
        <begin position="10"/>
        <end position="149"/>
    </location>
</feature>
<dbReference type="EC" id="2.1.3.3" evidence="3 6"/>
<feature type="binding site" evidence="6">
    <location>
        <position position="109"/>
    </location>
    <ligand>
        <name>carbamoyl phosphate</name>
        <dbReference type="ChEBI" id="CHEBI:58228"/>
    </ligand>
</feature>
<dbReference type="eggNOG" id="COG0078">
    <property type="taxonomic scope" value="Bacteria"/>
</dbReference>
<feature type="binding site" evidence="6">
    <location>
        <position position="232"/>
    </location>
    <ligand>
        <name>L-ornithine</name>
        <dbReference type="ChEBI" id="CHEBI:46911"/>
    </ligand>
</feature>
<dbReference type="NCBIfam" id="TIGR00658">
    <property type="entry name" value="orni_carb_tr"/>
    <property type="match status" value="1"/>
</dbReference>
<dbReference type="OrthoDB" id="9802587at2"/>
<feature type="binding site" evidence="6">
    <location>
        <position position="168"/>
    </location>
    <ligand>
        <name>L-ornithine</name>
        <dbReference type="ChEBI" id="CHEBI:46911"/>
    </ligand>
</feature>
<dbReference type="InterPro" id="IPR006130">
    <property type="entry name" value="Asp/Orn_carbamoylTrfase"/>
</dbReference>
<evidence type="ECO:0000259" key="7">
    <source>
        <dbReference type="Pfam" id="PF00185"/>
    </source>
</evidence>
<dbReference type="PATRIC" id="fig|1389489.3.peg.918"/>
<dbReference type="EMBL" id="CP006734">
    <property type="protein sequence ID" value="AGW41083.1"/>
    <property type="molecule type" value="Genomic_DNA"/>
</dbReference>
<dbReference type="KEGG" id="lxy:O159_09540"/>
<comment type="caution">
    <text evidence="6">Lacks conserved residue(s) required for the propagation of feature annotation.</text>
</comment>
<dbReference type="PRINTS" id="PR00100">
    <property type="entry name" value="AOTCASE"/>
</dbReference>
<evidence type="ECO:0000256" key="4">
    <source>
        <dbReference type="ARBA" id="ARBA00022679"/>
    </source>
</evidence>
<dbReference type="GO" id="GO:0004585">
    <property type="term" value="F:ornithine carbamoyltransferase activity"/>
    <property type="evidence" value="ECO:0007669"/>
    <property type="project" value="UniProtKB-UniRule"/>
</dbReference>
<dbReference type="PANTHER" id="PTHR45753">
    <property type="entry name" value="ORNITHINE CARBAMOYLTRANSFERASE, MITOCHONDRIAL"/>
    <property type="match status" value="1"/>
</dbReference>
<comment type="function">
    <text evidence="1">Reversibly catalyzes the transfer of the carbamoyl group from carbamoyl phosphate (CP) to the N(epsilon) atom of ornithine (ORN) to produce L-citrulline.</text>
</comment>
<dbReference type="STRING" id="1389489.O159_09540"/>
<evidence type="ECO:0000259" key="8">
    <source>
        <dbReference type="Pfam" id="PF02729"/>
    </source>
</evidence>
<dbReference type="Pfam" id="PF02729">
    <property type="entry name" value="OTCace_N"/>
    <property type="match status" value="1"/>
</dbReference>
<dbReference type="PRINTS" id="PR00102">
    <property type="entry name" value="OTCASE"/>
</dbReference>
<protein>
    <recommendedName>
        <fullName evidence="3 6">Ornithine carbamoyltransferase</fullName>
        <shortName evidence="6">OTCase</shortName>
        <ecNumber evidence="3 6">2.1.3.3</ecNumber>
    </recommendedName>
</protein>
<accession>U3PC37</accession>
<dbReference type="InterPro" id="IPR002292">
    <property type="entry name" value="Orn/put_carbamltrans"/>
</dbReference>
<dbReference type="HOGENOM" id="CLU_043846_3_1_11"/>
<keyword evidence="4 6" id="KW-0808">Transferase</keyword>
<dbReference type="PANTHER" id="PTHR45753:SF2">
    <property type="entry name" value="ORNITHINE CARBAMOYLTRANSFERASE"/>
    <property type="match status" value="1"/>
</dbReference>
<name>U3PC37_LEIXC</name>
<keyword evidence="10" id="KW-1185">Reference proteome</keyword>
<evidence type="ECO:0000313" key="10">
    <source>
        <dbReference type="Proteomes" id="UP000016743"/>
    </source>
</evidence>
<dbReference type="InterPro" id="IPR006131">
    <property type="entry name" value="Asp_carbamoyltransf_Asp/Orn-bd"/>
</dbReference>
<feature type="binding site" evidence="6">
    <location>
        <begin position="58"/>
        <end position="61"/>
    </location>
    <ligand>
        <name>carbamoyl phosphate</name>
        <dbReference type="ChEBI" id="CHEBI:58228"/>
    </ligand>
</feature>
<proteinExistence type="inferred from homology"/>
<dbReference type="HAMAP" id="MF_01109">
    <property type="entry name" value="OTCase"/>
    <property type="match status" value="1"/>
</dbReference>
<feature type="binding site" evidence="6">
    <location>
        <begin position="136"/>
        <end position="139"/>
    </location>
    <ligand>
        <name>carbamoyl phosphate</name>
        <dbReference type="ChEBI" id="CHEBI:58228"/>
    </ligand>
</feature>
<dbReference type="GO" id="GO:0016597">
    <property type="term" value="F:amino acid binding"/>
    <property type="evidence" value="ECO:0007669"/>
    <property type="project" value="InterPro"/>
</dbReference>
<organism evidence="9 10">
    <name type="scientific">Leifsonia xyli subsp. cynodontis DSM 46306</name>
    <dbReference type="NCBI Taxonomy" id="1389489"/>
    <lineage>
        <taxon>Bacteria</taxon>
        <taxon>Bacillati</taxon>
        <taxon>Actinomycetota</taxon>
        <taxon>Actinomycetes</taxon>
        <taxon>Micrococcales</taxon>
        <taxon>Microbacteriaceae</taxon>
        <taxon>Leifsonia</taxon>
    </lineage>
</organism>
<dbReference type="InterPro" id="IPR006132">
    <property type="entry name" value="Asp/Orn_carbamoyltranf_P-bd"/>
</dbReference>
<dbReference type="Proteomes" id="UP000016743">
    <property type="component" value="Chromosome"/>
</dbReference>
<evidence type="ECO:0000256" key="5">
    <source>
        <dbReference type="ARBA" id="ARBA00048772"/>
    </source>
</evidence>
<dbReference type="Pfam" id="PF00185">
    <property type="entry name" value="OTCace"/>
    <property type="match status" value="1"/>
</dbReference>
<sequence length="335" mass="36666">MSTATTAGLRHLRKDTDLTFDELTTLLELAGQLKATRHAATPPRLAGRTIAVLFEKPSTRTRSAFEVAAYDEGAHCTYIDPANSHLGATESVEDTARVLGRYYDGIAFRGFAQASVDTLAVHAGVPVWNALTDTWHPTQALADLLTIHEHHHAATPAKVCFVGDGNDNVVHSLLVSGALRGLDVRVACPAALRPDPGIVQEAHERATRTGGKILVTDDIDEAVRDADFLYADVWVSMGEPPERWAERVPLLHPYRIDRALVDRTGNPDVKILHCLPALHDRHTTLGEEMFTRYGLDGAEISDDVFRSARSVVFDQAENRLHTIKAVLLHSLTETG</sequence>
<dbReference type="RefSeq" id="WP_021754530.1">
    <property type="nucleotide sequence ID" value="NC_022438.1"/>
</dbReference>
<evidence type="ECO:0000256" key="3">
    <source>
        <dbReference type="ARBA" id="ARBA00013007"/>
    </source>
</evidence>
<evidence type="ECO:0000256" key="2">
    <source>
        <dbReference type="ARBA" id="ARBA00007805"/>
    </source>
</evidence>
<evidence type="ECO:0000256" key="1">
    <source>
        <dbReference type="ARBA" id="ARBA00003822"/>
    </source>
</evidence>
<evidence type="ECO:0000256" key="6">
    <source>
        <dbReference type="HAMAP-Rule" id="MF_01109"/>
    </source>
</evidence>
<dbReference type="AlphaFoldDB" id="U3PC37"/>
<comment type="similarity">
    <text evidence="2 6">Belongs to the aspartate/ornithine carbamoyltransferase superfamily. OTCase family.</text>
</comment>
<dbReference type="Gene3D" id="3.40.50.1370">
    <property type="entry name" value="Aspartate/ornithine carbamoyltransferase"/>
    <property type="match status" value="2"/>
</dbReference>
<evidence type="ECO:0000313" key="9">
    <source>
        <dbReference type="EMBL" id="AGW41083.1"/>
    </source>
</evidence>
<comment type="subcellular location">
    <subcellularLocation>
        <location evidence="6">Cytoplasm</location>
    </subcellularLocation>
</comment>
<reference evidence="9 10" key="1">
    <citation type="journal article" date="2013" name="Genome Announc.">
        <title>Complete Genome Sequence of Leifsonia xyli subsp. cynodontis Strain DSM46306, a Gram-Positive Bacterial Pathogen of Grasses.</title>
        <authorList>
            <person name="Monteiro-Vitorello C.B."/>
            <person name="Zerillo M.M."/>
            <person name="Van Sluys M.A."/>
            <person name="Camargo L.E."/>
            <person name="Kitajima J.P."/>
        </authorList>
    </citation>
    <scope>NUCLEOTIDE SEQUENCE [LARGE SCALE GENOMIC DNA]</scope>
    <source>
        <strain evidence="9 10">DSM 46306</strain>
    </source>
</reference>
<feature type="binding site" evidence="6">
    <location>
        <begin position="236"/>
        <end position="237"/>
    </location>
    <ligand>
        <name>L-ornithine</name>
        <dbReference type="ChEBI" id="CHEBI:46911"/>
    </ligand>
</feature>
<dbReference type="PROSITE" id="PS00097">
    <property type="entry name" value="CARBAMOYLTRANSFERASE"/>
    <property type="match status" value="1"/>
</dbReference>
<dbReference type="GO" id="GO:0019240">
    <property type="term" value="P:citrulline biosynthetic process"/>
    <property type="evidence" value="ECO:0007669"/>
    <property type="project" value="TreeGrafter"/>
</dbReference>
<feature type="domain" description="Aspartate/ornithine carbamoyltransferase Asp/Orn-binding" evidence="7">
    <location>
        <begin position="158"/>
        <end position="328"/>
    </location>
</feature>
<feature type="binding site" evidence="6">
    <location>
        <begin position="274"/>
        <end position="275"/>
    </location>
    <ligand>
        <name>carbamoyl phosphate</name>
        <dbReference type="ChEBI" id="CHEBI:58228"/>
    </ligand>
</feature>